<keyword evidence="3" id="KW-1185">Reference proteome</keyword>
<reference evidence="2" key="1">
    <citation type="journal article" date="2014" name="Int. J. Syst. Evol. Microbiol.">
        <title>Complete genome sequence of Corynebacterium casei LMG S-19264T (=DSM 44701T), isolated from a smear-ripened cheese.</title>
        <authorList>
            <consortium name="US DOE Joint Genome Institute (JGI-PGF)"/>
            <person name="Walter F."/>
            <person name="Albersmeier A."/>
            <person name="Kalinowski J."/>
            <person name="Ruckert C."/>
        </authorList>
    </citation>
    <scope>NUCLEOTIDE SEQUENCE</scope>
    <source>
        <strain evidence="2">CGMCC 4.7679</strain>
    </source>
</reference>
<name>A0A8H9J1C0_9PSEU</name>
<proteinExistence type="predicted"/>
<feature type="region of interest" description="Disordered" evidence="1">
    <location>
        <begin position="34"/>
        <end position="54"/>
    </location>
</feature>
<evidence type="ECO:0000313" key="2">
    <source>
        <dbReference type="EMBL" id="GHF83829.1"/>
    </source>
</evidence>
<comment type="caution">
    <text evidence="2">The sequence shown here is derived from an EMBL/GenBank/DDBJ whole genome shotgun (WGS) entry which is preliminary data.</text>
</comment>
<gene>
    <name evidence="2" type="ORF">GCM10017566_67380</name>
</gene>
<protein>
    <submittedName>
        <fullName evidence="2">Uncharacterized protein</fullName>
    </submittedName>
</protein>
<accession>A0A8H9J1C0</accession>
<dbReference type="Proteomes" id="UP000658656">
    <property type="component" value="Unassembled WGS sequence"/>
</dbReference>
<dbReference type="EMBL" id="BNAV01000016">
    <property type="protein sequence ID" value="GHF83829.1"/>
    <property type="molecule type" value="Genomic_DNA"/>
</dbReference>
<sequence length="54" mass="5518">MPGCHSALDEVDARLLSSGLAVPEAGLVPTVAQAAERSATGRRRRRTSETGGGV</sequence>
<evidence type="ECO:0000313" key="3">
    <source>
        <dbReference type="Proteomes" id="UP000658656"/>
    </source>
</evidence>
<evidence type="ECO:0000256" key="1">
    <source>
        <dbReference type="SAM" id="MobiDB-lite"/>
    </source>
</evidence>
<dbReference type="AlphaFoldDB" id="A0A8H9J1C0"/>
<organism evidence="2 3">
    <name type="scientific">Amycolatopsis bartoniae</name>
    <dbReference type="NCBI Taxonomy" id="941986"/>
    <lineage>
        <taxon>Bacteria</taxon>
        <taxon>Bacillati</taxon>
        <taxon>Actinomycetota</taxon>
        <taxon>Actinomycetes</taxon>
        <taxon>Pseudonocardiales</taxon>
        <taxon>Pseudonocardiaceae</taxon>
        <taxon>Amycolatopsis</taxon>
    </lineage>
</organism>
<reference evidence="2" key="2">
    <citation type="submission" date="2020-09" db="EMBL/GenBank/DDBJ databases">
        <authorList>
            <person name="Sun Q."/>
            <person name="Zhou Y."/>
        </authorList>
    </citation>
    <scope>NUCLEOTIDE SEQUENCE</scope>
    <source>
        <strain evidence="2">CGMCC 4.7679</strain>
    </source>
</reference>